<feature type="domain" description="U3 small nucleolar RNA-associated protein 15 C-terminal" evidence="1">
    <location>
        <begin position="1"/>
        <end position="69"/>
    </location>
</feature>
<accession>A0AAD5WF63</accession>
<proteinExistence type="predicted"/>
<gene>
    <name evidence="2" type="ORF">KIN20_029043</name>
</gene>
<sequence>MLKFIQVQIFRGSYFDVLRHVAEAFFDVYGNLDLSPKVAKLALGLKTAVAKELVVQKQLAQTMGALEFIINAARVSSIRYEPPQDKKALADDGLRKLADRQSDPFGLFGEPIVGSVSLDLLGSKG</sequence>
<dbReference type="InterPro" id="IPR018983">
    <property type="entry name" value="U3_snoRNA-assocProt_15_C"/>
</dbReference>
<name>A0AAD5WF63_PARTN</name>
<reference evidence="2" key="1">
    <citation type="submission" date="2021-06" db="EMBL/GenBank/DDBJ databases">
        <title>Parelaphostrongylus tenuis whole genome reference sequence.</title>
        <authorList>
            <person name="Garwood T.J."/>
            <person name="Larsen P.A."/>
            <person name="Fountain-Jones N.M."/>
            <person name="Garbe J.R."/>
            <person name="Macchietto M.G."/>
            <person name="Kania S.A."/>
            <person name="Gerhold R.W."/>
            <person name="Richards J.E."/>
            <person name="Wolf T.M."/>
        </authorList>
    </citation>
    <scope>NUCLEOTIDE SEQUENCE</scope>
    <source>
        <strain evidence="2">MNPRO001-30</strain>
        <tissue evidence="2">Meninges</tissue>
    </source>
</reference>
<dbReference type="EMBL" id="JAHQIW010006061">
    <property type="protein sequence ID" value="KAJ1367999.1"/>
    <property type="molecule type" value="Genomic_DNA"/>
</dbReference>
<evidence type="ECO:0000313" key="3">
    <source>
        <dbReference type="Proteomes" id="UP001196413"/>
    </source>
</evidence>
<comment type="caution">
    <text evidence="2">The sequence shown here is derived from an EMBL/GenBank/DDBJ whole genome shotgun (WGS) entry which is preliminary data.</text>
</comment>
<evidence type="ECO:0000313" key="2">
    <source>
        <dbReference type="EMBL" id="KAJ1367999.1"/>
    </source>
</evidence>
<dbReference type="Proteomes" id="UP001196413">
    <property type="component" value="Unassembled WGS sequence"/>
</dbReference>
<organism evidence="2 3">
    <name type="scientific">Parelaphostrongylus tenuis</name>
    <name type="common">Meningeal worm</name>
    <dbReference type="NCBI Taxonomy" id="148309"/>
    <lineage>
        <taxon>Eukaryota</taxon>
        <taxon>Metazoa</taxon>
        <taxon>Ecdysozoa</taxon>
        <taxon>Nematoda</taxon>
        <taxon>Chromadorea</taxon>
        <taxon>Rhabditida</taxon>
        <taxon>Rhabditina</taxon>
        <taxon>Rhabditomorpha</taxon>
        <taxon>Strongyloidea</taxon>
        <taxon>Metastrongylidae</taxon>
        <taxon>Parelaphostrongylus</taxon>
    </lineage>
</organism>
<dbReference type="AlphaFoldDB" id="A0AAD5WF63"/>
<dbReference type="GO" id="GO:0005730">
    <property type="term" value="C:nucleolus"/>
    <property type="evidence" value="ECO:0007669"/>
    <property type="project" value="InterPro"/>
</dbReference>
<evidence type="ECO:0000259" key="1">
    <source>
        <dbReference type="Pfam" id="PF09384"/>
    </source>
</evidence>
<dbReference type="Pfam" id="PF09384">
    <property type="entry name" value="UTP15_C"/>
    <property type="match status" value="1"/>
</dbReference>
<dbReference type="GO" id="GO:0006364">
    <property type="term" value="P:rRNA processing"/>
    <property type="evidence" value="ECO:0007669"/>
    <property type="project" value="InterPro"/>
</dbReference>
<protein>
    <recommendedName>
        <fullName evidence="1">U3 small nucleolar RNA-associated protein 15 C-terminal domain-containing protein</fullName>
    </recommendedName>
</protein>
<keyword evidence="3" id="KW-1185">Reference proteome</keyword>